<evidence type="ECO:0000313" key="1">
    <source>
        <dbReference type="EMBL" id="MBM0749469.1"/>
    </source>
</evidence>
<dbReference type="RefSeq" id="WP_094112309.1">
    <property type="nucleotide sequence ID" value="NZ_JAFCXS010000028.1"/>
</dbReference>
<name>A0ABS1ZAK6_9GAMM</name>
<accession>A0ABS1ZAK6</accession>
<dbReference type="EMBL" id="JAFCXS010000028">
    <property type="protein sequence ID" value="MBM0749469.1"/>
    <property type="molecule type" value="Genomic_DNA"/>
</dbReference>
<organism evidence="1 2">
    <name type="scientific">Pantoea eucrina</name>
    <dbReference type="NCBI Taxonomy" id="472693"/>
    <lineage>
        <taxon>Bacteria</taxon>
        <taxon>Pseudomonadati</taxon>
        <taxon>Pseudomonadota</taxon>
        <taxon>Gammaproteobacteria</taxon>
        <taxon>Enterobacterales</taxon>
        <taxon>Erwiniaceae</taxon>
        <taxon>Pantoea</taxon>
    </lineage>
</organism>
<sequence>MYRNEEERLSDTVMGEAVIDLLDERARITNATLLLKLQTFLLATEEPWREAAIRSAIRDIQSAILEVGSKASSLH</sequence>
<evidence type="ECO:0008006" key="3">
    <source>
        <dbReference type="Google" id="ProtNLM"/>
    </source>
</evidence>
<gene>
    <name evidence="1" type="ORF">JJB79_18975</name>
</gene>
<comment type="caution">
    <text evidence="1">The sequence shown here is derived from an EMBL/GenBank/DDBJ whole genome shotgun (WGS) entry which is preliminary data.</text>
</comment>
<dbReference type="Proteomes" id="UP000809137">
    <property type="component" value="Unassembled WGS sequence"/>
</dbReference>
<evidence type="ECO:0000313" key="2">
    <source>
        <dbReference type="Proteomes" id="UP000809137"/>
    </source>
</evidence>
<proteinExistence type="predicted"/>
<reference evidence="1 2" key="1">
    <citation type="submission" date="2021-01" db="EMBL/GenBank/DDBJ databases">
        <title>Complete genome sequence of Pantoea eucrina OB49, a heavy metal tolerant bacterium with PGPR potential isolated from wheat in Algeria.</title>
        <authorList>
            <person name="Lekired A."/>
            <person name="Ouzari I.H."/>
        </authorList>
    </citation>
    <scope>NUCLEOTIDE SEQUENCE [LARGE SCALE GENOMIC DNA]</scope>
    <source>
        <strain evidence="1 2">OB49</strain>
    </source>
</reference>
<keyword evidence="2" id="KW-1185">Reference proteome</keyword>
<protein>
    <recommendedName>
        <fullName evidence="3">DUF2732 family protein</fullName>
    </recommendedName>
</protein>